<feature type="compositionally biased region" description="Low complexity" evidence="1">
    <location>
        <begin position="218"/>
        <end position="233"/>
    </location>
</feature>
<evidence type="ECO:0000313" key="3">
    <source>
        <dbReference type="EMBL" id="CAB4211975.1"/>
    </source>
</evidence>
<name>A0A6J5MAI6_9CAUD</name>
<evidence type="ECO:0000256" key="1">
    <source>
        <dbReference type="SAM" id="MobiDB-lite"/>
    </source>
</evidence>
<organism evidence="2">
    <name type="scientific">uncultured Caudovirales phage</name>
    <dbReference type="NCBI Taxonomy" id="2100421"/>
    <lineage>
        <taxon>Viruses</taxon>
        <taxon>Duplodnaviria</taxon>
        <taxon>Heunggongvirae</taxon>
        <taxon>Uroviricota</taxon>
        <taxon>Caudoviricetes</taxon>
        <taxon>Peduoviridae</taxon>
        <taxon>Maltschvirus</taxon>
        <taxon>Maltschvirus maltsch</taxon>
    </lineage>
</organism>
<feature type="region of interest" description="Disordered" evidence="1">
    <location>
        <begin position="218"/>
        <end position="247"/>
    </location>
</feature>
<feature type="compositionally biased region" description="Polar residues" evidence="1">
    <location>
        <begin position="1"/>
        <end position="25"/>
    </location>
</feature>
<evidence type="ECO:0000313" key="2">
    <source>
        <dbReference type="EMBL" id="CAB4142303.1"/>
    </source>
</evidence>
<dbReference type="EMBL" id="LR797380">
    <property type="protein sequence ID" value="CAB4211975.1"/>
    <property type="molecule type" value="Genomic_DNA"/>
</dbReference>
<reference evidence="2" key="1">
    <citation type="submission" date="2020-04" db="EMBL/GenBank/DDBJ databases">
        <authorList>
            <person name="Chiriac C."/>
            <person name="Salcher M."/>
            <person name="Ghai R."/>
            <person name="Kavagutti S V."/>
        </authorList>
    </citation>
    <scope>NUCLEOTIDE SEQUENCE</scope>
</reference>
<feature type="region of interest" description="Disordered" evidence="1">
    <location>
        <begin position="1"/>
        <end position="72"/>
    </location>
</feature>
<feature type="compositionally biased region" description="Basic and acidic residues" evidence="1">
    <location>
        <begin position="46"/>
        <end position="59"/>
    </location>
</feature>
<proteinExistence type="predicted"/>
<sequence>MSGTSEETQTTTPGDDATVVTSEVTEQASGSEGEEEQQASSEEEGESKSEGKEGKKEKPWFQGRINDLTKEKWDARRAADAANARARELEAEVALLREGKAGETSQTDTKDMTPAELARLVEEKAAEKLRLSAFDAACNNVYDSGKKLYTDFDDVMSNYKDIGGLTPAFIEAAIETGEGHKVLYALAQDRDLAHKIMRMTPVKMGVEVAKVAARVSQPAKPAPVSKAPAPIKPLKGSTAVESNPEKMTTAEWMAWREKTLEERRKSG</sequence>
<accession>A0A6J5MAI6</accession>
<protein>
    <submittedName>
        <fullName evidence="2">Uncharacterized protein</fullName>
    </submittedName>
</protein>
<dbReference type="EMBL" id="LR796419">
    <property type="protein sequence ID" value="CAB4142303.1"/>
    <property type="molecule type" value="Genomic_DNA"/>
</dbReference>
<gene>
    <name evidence="3" type="ORF">UFOVP1414_71</name>
    <name evidence="2" type="ORF">UFOVP442_6</name>
</gene>
<feature type="compositionally biased region" description="Acidic residues" evidence="1">
    <location>
        <begin position="32"/>
        <end position="45"/>
    </location>
</feature>